<comment type="caution">
    <text evidence="8">The sequence shown here is derived from an EMBL/GenBank/DDBJ whole genome shotgun (WGS) entry which is preliminary data.</text>
</comment>
<dbReference type="GO" id="GO:0005886">
    <property type="term" value="C:plasma membrane"/>
    <property type="evidence" value="ECO:0007669"/>
    <property type="project" value="UniProtKB-SubCell"/>
</dbReference>
<dbReference type="Pfam" id="PF25944">
    <property type="entry name" value="Beta-barrel_RND"/>
    <property type="match status" value="1"/>
</dbReference>
<dbReference type="GO" id="GO:0022857">
    <property type="term" value="F:transmembrane transporter activity"/>
    <property type="evidence" value="ECO:0007669"/>
    <property type="project" value="InterPro"/>
</dbReference>
<keyword evidence="3" id="KW-0732">Signal</keyword>
<evidence type="ECO:0000313" key="8">
    <source>
        <dbReference type="EMBL" id="TCN84239.1"/>
    </source>
</evidence>
<dbReference type="Gene3D" id="1.10.287.470">
    <property type="entry name" value="Helix hairpin bin"/>
    <property type="match status" value="1"/>
</dbReference>
<dbReference type="PANTHER" id="PTHR30158:SF3">
    <property type="entry name" value="MULTIDRUG EFFLUX PUMP SUBUNIT ACRA-RELATED"/>
    <property type="match status" value="1"/>
</dbReference>
<dbReference type="InterPro" id="IPR058625">
    <property type="entry name" value="MdtA-like_BSH"/>
</dbReference>
<dbReference type="GO" id="GO:0046677">
    <property type="term" value="P:response to antibiotic"/>
    <property type="evidence" value="ECO:0007669"/>
    <property type="project" value="TreeGrafter"/>
</dbReference>
<reference evidence="8 9" key="1">
    <citation type="submission" date="2019-03" db="EMBL/GenBank/DDBJ databases">
        <title>Freshwater and sediment microbial communities from various areas in North America, analyzing microbe dynamics in response to fracking.</title>
        <authorList>
            <person name="Lamendella R."/>
        </authorList>
    </citation>
    <scope>NUCLEOTIDE SEQUENCE [LARGE SCALE GENOMIC DNA]</scope>
    <source>
        <strain evidence="8 9">74A</strain>
    </source>
</reference>
<feature type="chain" id="PRO_5020971053" evidence="3">
    <location>
        <begin position="22"/>
        <end position="379"/>
    </location>
</feature>
<dbReference type="Gene3D" id="2.40.50.100">
    <property type="match status" value="1"/>
</dbReference>
<dbReference type="OrthoDB" id="9800613at2"/>
<dbReference type="EMBL" id="SLWF01000012">
    <property type="protein sequence ID" value="TCN84239.1"/>
    <property type="molecule type" value="Genomic_DNA"/>
</dbReference>
<feature type="domain" description="Multidrug resistance protein MdtA-like C-terminal permuted SH3" evidence="7">
    <location>
        <begin position="302"/>
        <end position="363"/>
    </location>
</feature>
<dbReference type="InterPro" id="IPR058627">
    <property type="entry name" value="MdtA-like_C"/>
</dbReference>
<proteinExistence type="inferred from homology"/>
<feature type="signal peptide" evidence="3">
    <location>
        <begin position="1"/>
        <end position="21"/>
    </location>
</feature>
<dbReference type="PROSITE" id="PS51257">
    <property type="entry name" value="PROKAR_LIPOPROTEIN"/>
    <property type="match status" value="1"/>
</dbReference>
<keyword evidence="9" id="KW-1185">Reference proteome</keyword>
<dbReference type="Pfam" id="PF25876">
    <property type="entry name" value="HH_MFP_RND"/>
    <property type="match status" value="1"/>
</dbReference>
<organism evidence="8 9">
    <name type="scientific">Shewanella fodinae</name>
    <dbReference type="NCBI Taxonomy" id="552357"/>
    <lineage>
        <taxon>Bacteria</taxon>
        <taxon>Pseudomonadati</taxon>
        <taxon>Pseudomonadota</taxon>
        <taxon>Gammaproteobacteria</taxon>
        <taxon>Alteromonadales</taxon>
        <taxon>Shewanellaceae</taxon>
        <taxon>Shewanella</taxon>
    </lineage>
</organism>
<accession>A0A4V2RSC5</accession>
<dbReference type="RefSeq" id="WP_133038901.1">
    <property type="nucleotide sequence ID" value="NZ_SLWF01000012.1"/>
</dbReference>
<evidence type="ECO:0000259" key="7">
    <source>
        <dbReference type="Pfam" id="PF25967"/>
    </source>
</evidence>
<comment type="subcellular location">
    <subcellularLocation>
        <location evidence="1">Cell inner membrane</location>
        <topology evidence="1">Lipid-anchor</topology>
    </subcellularLocation>
</comment>
<dbReference type="InterPro" id="IPR058626">
    <property type="entry name" value="MdtA-like_b-barrel"/>
</dbReference>
<evidence type="ECO:0000259" key="6">
    <source>
        <dbReference type="Pfam" id="PF25944"/>
    </source>
</evidence>
<gene>
    <name evidence="8" type="ORF">EDC91_11212</name>
</gene>
<dbReference type="PANTHER" id="PTHR30158">
    <property type="entry name" value="ACRA/E-RELATED COMPONENT OF DRUG EFFLUX TRANSPORTER"/>
    <property type="match status" value="1"/>
</dbReference>
<feature type="domain" description="Multidrug resistance protein MdtA-like beta-barrel" evidence="6">
    <location>
        <begin position="209"/>
        <end position="295"/>
    </location>
</feature>
<comment type="similarity">
    <text evidence="2">Belongs to the membrane fusion protein (MFP) (TC 8.A.1) family.</text>
</comment>
<evidence type="ECO:0000259" key="4">
    <source>
        <dbReference type="Pfam" id="PF25876"/>
    </source>
</evidence>
<evidence type="ECO:0000256" key="1">
    <source>
        <dbReference type="ARBA" id="ARBA00004519"/>
    </source>
</evidence>
<evidence type="ECO:0000313" key="9">
    <source>
        <dbReference type="Proteomes" id="UP000294832"/>
    </source>
</evidence>
<feature type="domain" description="Multidrug resistance protein MdtA-like barrel-sandwich hybrid" evidence="5">
    <location>
        <begin position="64"/>
        <end position="205"/>
    </location>
</feature>
<protein>
    <submittedName>
        <fullName evidence="8">Membrane fusion protein (Multidrug efflux system)</fullName>
    </submittedName>
</protein>
<evidence type="ECO:0000259" key="5">
    <source>
        <dbReference type="Pfam" id="PF25917"/>
    </source>
</evidence>
<dbReference type="Pfam" id="PF25967">
    <property type="entry name" value="RND-MFP_C"/>
    <property type="match status" value="1"/>
</dbReference>
<feature type="domain" description="Multidrug resistance protein MdtA-like alpha-helical hairpin" evidence="4">
    <location>
        <begin position="103"/>
        <end position="172"/>
    </location>
</feature>
<dbReference type="InterPro" id="IPR058624">
    <property type="entry name" value="MdtA-like_HH"/>
</dbReference>
<dbReference type="Gene3D" id="2.40.420.20">
    <property type="match status" value="1"/>
</dbReference>
<sequence length="379" mass="40510">MRQILKVASVVSMALWITACGAEKEQAQGQQTAPAMEVGIIPVKTVRQELTTILPGRSKAYLEAEVRPQVSGIILKRSFNEGGYVKQGQSLYQIDPATYKATVQSAEADVAKTKASLASAAATYHRYQKLLKTDFVSKEDFDTAEAAYKQANAAVLVAEAALNTAKINLDYTKVRAPISGRIGKSSVTPGALVTANQTTALATIQQLDPIKVDIVQSSTQLLQLKARLKAGTLKANDNAAVKLVLEDGSEYNHEGTLKFSEVSVDEATGSVTMRAEFPNPEGLLLPGMYVRAVLNSGIDPEAILVPQKAISRDAKGQAVAMVVNPQSQVEARIVTTAEVIGNQWRITSGLKAGDKLIVEGLQKIRPGAPVTAKEISNQQ</sequence>
<dbReference type="Gene3D" id="2.40.30.170">
    <property type="match status" value="1"/>
</dbReference>
<name>A0A4V2RSC5_9GAMM</name>
<dbReference type="NCBIfam" id="TIGR01730">
    <property type="entry name" value="RND_mfp"/>
    <property type="match status" value="1"/>
</dbReference>
<dbReference type="InterPro" id="IPR006143">
    <property type="entry name" value="RND_pump_MFP"/>
</dbReference>
<dbReference type="SUPFAM" id="SSF111369">
    <property type="entry name" value="HlyD-like secretion proteins"/>
    <property type="match status" value="1"/>
</dbReference>
<evidence type="ECO:0000256" key="3">
    <source>
        <dbReference type="SAM" id="SignalP"/>
    </source>
</evidence>
<dbReference type="FunFam" id="2.40.420.20:FF:000001">
    <property type="entry name" value="Efflux RND transporter periplasmic adaptor subunit"/>
    <property type="match status" value="1"/>
</dbReference>
<dbReference type="Pfam" id="PF25917">
    <property type="entry name" value="BSH_RND"/>
    <property type="match status" value="1"/>
</dbReference>
<evidence type="ECO:0000256" key="2">
    <source>
        <dbReference type="ARBA" id="ARBA00009477"/>
    </source>
</evidence>
<dbReference type="AlphaFoldDB" id="A0A4V2RSC5"/>
<dbReference type="Proteomes" id="UP000294832">
    <property type="component" value="Unassembled WGS sequence"/>
</dbReference>